<evidence type="ECO:0000313" key="8">
    <source>
        <dbReference type="EMBL" id="MBS5519563.1"/>
    </source>
</evidence>
<dbReference type="EMBL" id="JAGZCZ010000005">
    <property type="protein sequence ID" value="MBS5519563.1"/>
    <property type="molecule type" value="Genomic_DNA"/>
</dbReference>
<sequence>MISSSAKARFSLIFSMLVFAAVGPIVRHIPLPESVIAFCRALLGGFFLFFFACVKKEKLRWKNLWERKYRLFCCGLAMGLNWIFLFKAFASTSVAVAVICYYLAPILVLFFSPFVFDERLTKGKVLSVLLAFCGMILVSGIFEKDGGANVQGMIYGFLAALFYACVMMINKTLGDLTPYEATIVELILAALILFPYVLWTEDVSHLMLTGSEWGYLLFLSFFVTGFTYALFFGALPKLEAAAIALYTYIDPIVAVLLSRFLLHERFTPVMLLGAVLILLPTAVEEIRSAVKEK</sequence>
<dbReference type="SUPFAM" id="SSF103481">
    <property type="entry name" value="Multidrug resistance efflux transporter EmrE"/>
    <property type="match status" value="2"/>
</dbReference>
<dbReference type="Proteomes" id="UP000754226">
    <property type="component" value="Unassembled WGS sequence"/>
</dbReference>
<evidence type="ECO:0000259" key="7">
    <source>
        <dbReference type="Pfam" id="PF00892"/>
    </source>
</evidence>
<evidence type="ECO:0000256" key="2">
    <source>
        <dbReference type="ARBA" id="ARBA00007362"/>
    </source>
</evidence>
<feature type="transmembrane region" description="Helical" evidence="6">
    <location>
        <begin position="266"/>
        <end position="283"/>
    </location>
</feature>
<name>A0A943I597_9FIRM</name>
<dbReference type="Gene3D" id="1.10.3730.20">
    <property type="match status" value="1"/>
</dbReference>
<feature type="transmembrane region" description="Helical" evidence="6">
    <location>
        <begin position="12"/>
        <end position="29"/>
    </location>
</feature>
<evidence type="ECO:0000313" key="9">
    <source>
        <dbReference type="Proteomes" id="UP000754226"/>
    </source>
</evidence>
<feature type="transmembrane region" description="Helical" evidence="6">
    <location>
        <begin position="35"/>
        <end position="54"/>
    </location>
</feature>
<dbReference type="Pfam" id="PF00892">
    <property type="entry name" value="EamA"/>
    <property type="match status" value="2"/>
</dbReference>
<accession>A0A943I597</accession>
<comment type="caution">
    <text evidence="8">The sequence shown here is derived from an EMBL/GenBank/DDBJ whole genome shotgun (WGS) entry which is preliminary data.</text>
</comment>
<evidence type="ECO:0000256" key="4">
    <source>
        <dbReference type="ARBA" id="ARBA00022989"/>
    </source>
</evidence>
<dbReference type="GO" id="GO:0016020">
    <property type="term" value="C:membrane"/>
    <property type="evidence" value="ECO:0007669"/>
    <property type="project" value="UniProtKB-SubCell"/>
</dbReference>
<keyword evidence="5 6" id="KW-0472">Membrane</keyword>
<organism evidence="8 9">
    <name type="scientific">Acidaminococcus intestini</name>
    <dbReference type="NCBI Taxonomy" id="187327"/>
    <lineage>
        <taxon>Bacteria</taxon>
        <taxon>Bacillati</taxon>
        <taxon>Bacillota</taxon>
        <taxon>Negativicutes</taxon>
        <taxon>Acidaminococcales</taxon>
        <taxon>Acidaminococcaceae</taxon>
        <taxon>Acidaminococcus</taxon>
    </lineage>
</organism>
<comment type="subcellular location">
    <subcellularLocation>
        <location evidence="1">Membrane</location>
        <topology evidence="1">Multi-pass membrane protein</topology>
    </subcellularLocation>
</comment>
<feature type="transmembrane region" description="Helical" evidence="6">
    <location>
        <begin position="69"/>
        <end position="89"/>
    </location>
</feature>
<evidence type="ECO:0000256" key="1">
    <source>
        <dbReference type="ARBA" id="ARBA00004141"/>
    </source>
</evidence>
<feature type="domain" description="EamA" evidence="7">
    <location>
        <begin position="152"/>
        <end position="279"/>
    </location>
</feature>
<evidence type="ECO:0000256" key="6">
    <source>
        <dbReference type="SAM" id="Phobius"/>
    </source>
</evidence>
<keyword evidence="4 6" id="KW-1133">Transmembrane helix</keyword>
<feature type="transmembrane region" description="Helical" evidence="6">
    <location>
        <begin position="148"/>
        <end position="169"/>
    </location>
</feature>
<evidence type="ECO:0000256" key="3">
    <source>
        <dbReference type="ARBA" id="ARBA00022692"/>
    </source>
</evidence>
<gene>
    <name evidence="8" type="ORF">KHX13_04410</name>
</gene>
<feature type="transmembrane region" description="Helical" evidence="6">
    <location>
        <begin position="181"/>
        <end position="198"/>
    </location>
</feature>
<feature type="transmembrane region" description="Helical" evidence="6">
    <location>
        <begin position="213"/>
        <end position="233"/>
    </location>
</feature>
<dbReference type="InterPro" id="IPR050638">
    <property type="entry name" value="AA-Vitamin_Transporters"/>
</dbReference>
<keyword evidence="3 6" id="KW-0812">Transmembrane</keyword>
<reference evidence="8" key="1">
    <citation type="submission" date="2021-02" db="EMBL/GenBank/DDBJ databases">
        <title>Infant gut strain persistence is associated with maternal origin, phylogeny, and functional potential including surface adhesion and iron acquisition.</title>
        <authorList>
            <person name="Lou Y.C."/>
        </authorList>
    </citation>
    <scope>NUCLEOTIDE SEQUENCE</scope>
    <source>
        <strain evidence="8">L3_106_000M1_dasL3_106_000M1_concoct_15</strain>
    </source>
</reference>
<dbReference type="AlphaFoldDB" id="A0A943I597"/>
<dbReference type="PANTHER" id="PTHR32322:SF2">
    <property type="entry name" value="EAMA DOMAIN-CONTAINING PROTEIN"/>
    <property type="match status" value="1"/>
</dbReference>
<feature type="transmembrane region" description="Helical" evidence="6">
    <location>
        <begin position="240"/>
        <end position="260"/>
    </location>
</feature>
<dbReference type="InterPro" id="IPR000620">
    <property type="entry name" value="EamA_dom"/>
</dbReference>
<dbReference type="InterPro" id="IPR037185">
    <property type="entry name" value="EmrE-like"/>
</dbReference>
<dbReference type="PANTHER" id="PTHR32322">
    <property type="entry name" value="INNER MEMBRANE TRANSPORTER"/>
    <property type="match status" value="1"/>
</dbReference>
<feature type="transmembrane region" description="Helical" evidence="6">
    <location>
        <begin position="125"/>
        <end position="142"/>
    </location>
</feature>
<proteinExistence type="inferred from homology"/>
<feature type="domain" description="EamA" evidence="7">
    <location>
        <begin position="11"/>
        <end position="139"/>
    </location>
</feature>
<evidence type="ECO:0000256" key="5">
    <source>
        <dbReference type="ARBA" id="ARBA00023136"/>
    </source>
</evidence>
<feature type="transmembrane region" description="Helical" evidence="6">
    <location>
        <begin position="95"/>
        <end position="116"/>
    </location>
</feature>
<protein>
    <submittedName>
        <fullName evidence="8">EamA family transporter</fullName>
    </submittedName>
</protein>
<comment type="similarity">
    <text evidence="2">Belongs to the EamA transporter family.</text>
</comment>